<reference evidence="2 3" key="1">
    <citation type="submission" date="2014-02" db="EMBL/GenBank/DDBJ databases">
        <title>Expanding our view of genomic diversity in Candidatus Accumulibacter clades.</title>
        <authorList>
            <person name="Skennerton C.T."/>
            <person name="Barr J.J."/>
            <person name="Slater F.R."/>
            <person name="Bond P.L."/>
            <person name="Tyson G.W."/>
        </authorList>
    </citation>
    <scope>NUCLEOTIDE SEQUENCE [LARGE SCALE GENOMIC DNA]</scope>
    <source>
        <strain evidence="3">BA-91</strain>
    </source>
</reference>
<dbReference type="AlphaFoldDB" id="A0A080LUC6"/>
<evidence type="ECO:0000256" key="1">
    <source>
        <dbReference type="SAM" id="MobiDB-lite"/>
    </source>
</evidence>
<feature type="compositionally biased region" description="Polar residues" evidence="1">
    <location>
        <begin position="1"/>
        <end position="11"/>
    </location>
</feature>
<dbReference type="EMBL" id="JDVG02000438">
    <property type="protein sequence ID" value="KFB72093.1"/>
    <property type="molecule type" value="Genomic_DNA"/>
</dbReference>
<evidence type="ECO:0000313" key="2">
    <source>
        <dbReference type="EMBL" id="KFB72093.1"/>
    </source>
</evidence>
<evidence type="ECO:0000313" key="3">
    <source>
        <dbReference type="Proteomes" id="UP000020077"/>
    </source>
</evidence>
<gene>
    <name evidence="2" type="ORF">AW09_002713</name>
</gene>
<sequence length="62" mass="6839">MRPEQNRQQQPAAEMATRTGAGDAEVDHLGSKKEGAENAHQRHLALVEFVRDLFRAIGNGAR</sequence>
<comment type="caution">
    <text evidence="2">The sequence shown here is derived from an EMBL/GenBank/DDBJ whole genome shotgun (WGS) entry which is preliminary data.</text>
</comment>
<name>A0A080LUC6_9PROT</name>
<proteinExistence type="predicted"/>
<organism evidence="2 3">
    <name type="scientific">Candidatus Accumulibacter phosphatis</name>
    <dbReference type="NCBI Taxonomy" id="327160"/>
    <lineage>
        <taxon>Bacteria</taxon>
        <taxon>Pseudomonadati</taxon>
        <taxon>Pseudomonadota</taxon>
        <taxon>Betaproteobacteria</taxon>
        <taxon>Candidatus Accumulibacter</taxon>
    </lineage>
</organism>
<protein>
    <submittedName>
        <fullName evidence="2">Uncharacterized protein</fullName>
    </submittedName>
</protein>
<feature type="compositionally biased region" description="Basic and acidic residues" evidence="1">
    <location>
        <begin position="25"/>
        <end position="40"/>
    </location>
</feature>
<dbReference type="Proteomes" id="UP000020077">
    <property type="component" value="Unassembled WGS sequence"/>
</dbReference>
<feature type="region of interest" description="Disordered" evidence="1">
    <location>
        <begin position="1"/>
        <end position="40"/>
    </location>
</feature>
<accession>A0A080LUC6</accession>